<dbReference type="InterPro" id="IPR015655">
    <property type="entry name" value="PP2C"/>
</dbReference>
<keyword evidence="1" id="KW-1133">Transmembrane helix</keyword>
<keyword evidence="4" id="KW-1185">Reference proteome</keyword>
<feature type="domain" description="PPM-type phosphatase" evidence="2">
    <location>
        <begin position="1"/>
        <end position="230"/>
    </location>
</feature>
<dbReference type="Pfam" id="PF13672">
    <property type="entry name" value="PP2C_2"/>
    <property type="match status" value="1"/>
</dbReference>
<accession>A0A2U3BBQ0</accession>
<evidence type="ECO:0000313" key="4">
    <source>
        <dbReference type="Proteomes" id="UP000245362"/>
    </source>
</evidence>
<organism evidence="3 4">
    <name type="scientific">Vibrio albus</name>
    <dbReference type="NCBI Taxonomy" id="2200953"/>
    <lineage>
        <taxon>Bacteria</taxon>
        <taxon>Pseudomonadati</taxon>
        <taxon>Pseudomonadota</taxon>
        <taxon>Gammaproteobacteria</taxon>
        <taxon>Vibrionales</taxon>
        <taxon>Vibrionaceae</taxon>
        <taxon>Vibrio</taxon>
    </lineage>
</organism>
<dbReference type="SMART" id="SM00332">
    <property type="entry name" value="PP2Cc"/>
    <property type="match status" value="1"/>
</dbReference>
<dbReference type="AlphaFoldDB" id="A0A2U3BBQ0"/>
<dbReference type="SMART" id="SM00331">
    <property type="entry name" value="PP2C_SIG"/>
    <property type="match status" value="1"/>
</dbReference>
<evidence type="ECO:0000256" key="1">
    <source>
        <dbReference type="SAM" id="Phobius"/>
    </source>
</evidence>
<protein>
    <submittedName>
        <fullName evidence="3">Serine/threonine protein phosphatase</fullName>
    </submittedName>
</protein>
<dbReference type="Gene3D" id="3.60.40.10">
    <property type="entry name" value="PPM-type phosphatase domain"/>
    <property type="match status" value="1"/>
</dbReference>
<dbReference type="InterPro" id="IPR036457">
    <property type="entry name" value="PPM-type-like_dom_sf"/>
</dbReference>
<keyword evidence="1" id="KW-0472">Membrane</keyword>
<evidence type="ECO:0000259" key="2">
    <source>
        <dbReference type="PROSITE" id="PS51746"/>
    </source>
</evidence>
<dbReference type="CDD" id="cd00143">
    <property type="entry name" value="PP2Cc"/>
    <property type="match status" value="1"/>
</dbReference>
<keyword evidence="1" id="KW-0812">Transmembrane</keyword>
<dbReference type="EMBL" id="QFWT01000003">
    <property type="protein sequence ID" value="PWI34207.1"/>
    <property type="molecule type" value="Genomic_DNA"/>
</dbReference>
<dbReference type="GO" id="GO:0004722">
    <property type="term" value="F:protein serine/threonine phosphatase activity"/>
    <property type="evidence" value="ECO:0007669"/>
    <property type="project" value="InterPro"/>
</dbReference>
<gene>
    <name evidence="3" type="ORF">DI392_07800</name>
</gene>
<sequence>MSHQGKVRKINQDAFLARPEENFWLVADGMGGHNCGEIASQNIVATFKHTHLPDRLSDRVKLCEDNLLAINRHLQLEARRLGNNALIGSTVVILLAYADTCILMWAGDSRAYRLREGQLLQLTQDHSQVEEMVKRGMLLREDAENHPLSNIVTRAVGAHSTLFVDLIDYDIRDNDMFLLCSDGLNKEVSDTELQDMLNENDSVQDINTALIECTLKRGARDNVTSVLVKAHKAQHV</sequence>
<dbReference type="PANTHER" id="PTHR13832:SF827">
    <property type="entry name" value="PROTEIN PHOSPHATASE 1L"/>
    <property type="match status" value="1"/>
</dbReference>
<reference evidence="3 4" key="1">
    <citation type="submission" date="2018-05" db="EMBL/GenBank/DDBJ databases">
        <title>Vibrio limimaris sp. nov., isolated from marine sediment.</title>
        <authorList>
            <person name="Li C.-M."/>
        </authorList>
    </citation>
    <scope>NUCLEOTIDE SEQUENCE [LARGE SCALE GENOMIC DNA]</scope>
    <source>
        <strain evidence="3 4">E4404</strain>
    </source>
</reference>
<name>A0A2U3BBQ0_9VIBR</name>
<feature type="transmembrane region" description="Helical" evidence="1">
    <location>
        <begin position="85"/>
        <end position="106"/>
    </location>
</feature>
<dbReference type="PANTHER" id="PTHR13832">
    <property type="entry name" value="PROTEIN PHOSPHATASE 2C"/>
    <property type="match status" value="1"/>
</dbReference>
<dbReference type="Proteomes" id="UP000245362">
    <property type="component" value="Unassembled WGS sequence"/>
</dbReference>
<dbReference type="OrthoDB" id="9801841at2"/>
<dbReference type="SUPFAM" id="SSF81606">
    <property type="entry name" value="PP2C-like"/>
    <property type="match status" value="1"/>
</dbReference>
<proteinExistence type="predicted"/>
<dbReference type="PROSITE" id="PS51746">
    <property type="entry name" value="PPM_2"/>
    <property type="match status" value="1"/>
</dbReference>
<dbReference type="InterPro" id="IPR001932">
    <property type="entry name" value="PPM-type_phosphatase-like_dom"/>
</dbReference>
<comment type="caution">
    <text evidence="3">The sequence shown here is derived from an EMBL/GenBank/DDBJ whole genome shotgun (WGS) entry which is preliminary data.</text>
</comment>
<evidence type="ECO:0000313" key="3">
    <source>
        <dbReference type="EMBL" id="PWI34207.1"/>
    </source>
</evidence>